<dbReference type="Gene3D" id="1.25.40.180">
    <property type="match status" value="2"/>
</dbReference>
<dbReference type="GO" id="GO:0030015">
    <property type="term" value="C:CCR4-NOT core complex"/>
    <property type="evidence" value="ECO:0007669"/>
    <property type="project" value="InterPro"/>
</dbReference>
<feature type="domain" description="CCR4-NOT transcription complex subunit 1 CAF1-binding" evidence="3">
    <location>
        <begin position="191"/>
        <end position="258"/>
    </location>
</feature>
<gene>
    <name evidence="4" type="primary">cnot1_4</name>
    <name evidence="4" type="ORF">CK203_082003</name>
</gene>
<name>A0A438BW61_VITVI</name>
<feature type="domain" description="CCR4-NOT transcription complex subunit 1 CAF1-binding" evidence="3">
    <location>
        <begin position="127"/>
        <end position="180"/>
    </location>
</feature>
<dbReference type="InterPro" id="IPR032191">
    <property type="entry name" value="CNOT1_CAF1_bind"/>
</dbReference>
<evidence type="ECO:0000256" key="1">
    <source>
        <dbReference type="SAM" id="MobiDB-lite"/>
    </source>
</evidence>
<accession>A0A438BW61</accession>
<evidence type="ECO:0000313" key="4">
    <source>
        <dbReference type="EMBL" id="RVW15225.1"/>
    </source>
</evidence>
<feature type="region of interest" description="Disordered" evidence="1">
    <location>
        <begin position="598"/>
        <end position="620"/>
    </location>
</feature>
<dbReference type="EMBL" id="QGNW01002603">
    <property type="protein sequence ID" value="RVW15225.1"/>
    <property type="molecule type" value="Genomic_DNA"/>
</dbReference>
<organism evidence="4 5">
    <name type="scientific">Vitis vinifera</name>
    <name type="common">Grape</name>
    <dbReference type="NCBI Taxonomy" id="29760"/>
    <lineage>
        <taxon>Eukaryota</taxon>
        <taxon>Viridiplantae</taxon>
        <taxon>Streptophyta</taxon>
        <taxon>Embryophyta</taxon>
        <taxon>Tracheophyta</taxon>
        <taxon>Spermatophyta</taxon>
        <taxon>Magnoliopsida</taxon>
        <taxon>eudicotyledons</taxon>
        <taxon>Gunneridae</taxon>
        <taxon>Pentapetalae</taxon>
        <taxon>rosids</taxon>
        <taxon>Vitales</taxon>
        <taxon>Vitaceae</taxon>
        <taxon>Viteae</taxon>
        <taxon>Vitis</taxon>
    </lineage>
</organism>
<dbReference type="AlphaFoldDB" id="A0A438BW61"/>
<dbReference type="Pfam" id="PF12842">
    <property type="entry name" value="DUF3819"/>
    <property type="match status" value="1"/>
</dbReference>
<dbReference type="GO" id="GO:0017148">
    <property type="term" value="P:negative regulation of translation"/>
    <property type="evidence" value="ECO:0007669"/>
    <property type="project" value="InterPro"/>
</dbReference>
<comment type="caution">
    <text evidence="4">The sequence shown here is derived from an EMBL/GenBank/DDBJ whole genome shotgun (WGS) entry which is preliminary data.</text>
</comment>
<proteinExistence type="predicted"/>
<evidence type="ECO:0000259" key="2">
    <source>
        <dbReference type="Pfam" id="PF12842"/>
    </source>
</evidence>
<reference evidence="4 5" key="1">
    <citation type="journal article" date="2018" name="PLoS Genet.">
        <title>Population sequencing reveals clonal diversity and ancestral inbreeding in the grapevine cultivar Chardonnay.</title>
        <authorList>
            <person name="Roach M.J."/>
            <person name="Johnson D.L."/>
            <person name="Bohlmann J."/>
            <person name="van Vuuren H.J."/>
            <person name="Jones S.J."/>
            <person name="Pretorius I.S."/>
            <person name="Schmidt S.A."/>
            <person name="Borneman A.R."/>
        </authorList>
    </citation>
    <scope>NUCLEOTIDE SEQUENCE [LARGE SCALE GENOMIC DNA]</scope>
    <source>
        <strain evidence="5">cv. Chardonnay</strain>
        <tissue evidence="4">Leaf</tissue>
    </source>
</reference>
<protein>
    <submittedName>
        <fullName evidence="4">CCR4-NOT transcription complex subunit 1</fullName>
    </submittedName>
</protein>
<evidence type="ECO:0000259" key="3">
    <source>
        <dbReference type="Pfam" id="PF16415"/>
    </source>
</evidence>
<feature type="domain" description="CCR4-NOT transcription complex subunit 1" evidence="2">
    <location>
        <begin position="382"/>
        <end position="420"/>
    </location>
</feature>
<dbReference type="PANTHER" id="PTHR13162">
    <property type="entry name" value="CCR4-NOT TRANSCRIPTION COMPLEX"/>
    <property type="match status" value="1"/>
</dbReference>
<dbReference type="InterPro" id="IPR040398">
    <property type="entry name" value="Not1"/>
</dbReference>
<evidence type="ECO:0000313" key="5">
    <source>
        <dbReference type="Proteomes" id="UP000288805"/>
    </source>
</evidence>
<dbReference type="InterPro" id="IPR024557">
    <property type="entry name" value="CNOT1_dom_4"/>
</dbReference>
<dbReference type="PANTHER" id="PTHR13162:SF8">
    <property type="entry name" value="CCR4-NOT TRANSCRIPTION COMPLEX SUBUNIT 1"/>
    <property type="match status" value="1"/>
</dbReference>
<sequence>MNFQAQVDLFSCLEEKPPWVYGMINGAVLVFKNFDCSCCLTIINMLLQKMSASSLQSLGASSIQPGQPSSLPLQHRLQSSLDDRHKASVTLSNSQNHCSSCWGAFGFGSAMNIETLVAASERRETPIEAPALEIQDKISFIINNISAANVEAKAKEFTEIFKEQYYPWFAQYMVIESYQWKQFPARVYFFQVLLGSELIKSSSEERSLLKNLGSWLGKFTIGRNQVLKAREIDPKSLIIEAYEKGLMIAVIPFTSKVLFKNLGVDMKDITPTSLLENRPRQVEGNPDFSNKDIGASHPPMISEVKSAIVSMPNKVELPVEVAILTLVAHTFVISGYYLLLKDCYKPPITITVSVSQPTTLIPNIGTHVIINQKISALGLHLHFQRVAPIAMDRAIKEILSGMVQRSVNIASQTTKELVLKEPLRASLARQLGNLLQGLTISNERLEQAVQLVTNDNLDKACAEMERAAADMCFGVKSDVLLMVQLVHPGLEKETTSVASFCDPLVLKDAQVSNLRTAVQTIDKELEIRLSLRRKHREGIGSTFLMEACIHKVLWLFYREALRPKPGHLSLSQQQVYEHYKPCTLFSGFVQLPRQNQANEGSNMLPADSAPPGGAGQSVSHGSALVQLDPTIYSSSPGNSGLMAVSQSLDFVTEDLESTSVQLLSASSTHMGMGDGVIKHISENDSVVASFPSTASASDLHSVEPSDAVKELVTASQSFPSTVASERLGISISEPLVTRDALDKYQIVAEKLETLVTNGASESELQVCFFLTLEAIEGYALRLYKLALRLCPLMLVDEEGEWVDINTDKEDKITIGYDYIP</sequence>
<dbReference type="Pfam" id="PF16415">
    <property type="entry name" value="CNOT1_CAF1_bind"/>
    <property type="match status" value="2"/>
</dbReference>
<dbReference type="Proteomes" id="UP000288805">
    <property type="component" value="Unassembled WGS sequence"/>
</dbReference>